<dbReference type="InterPro" id="IPR027417">
    <property type="entry name" value="P-loop_NTPase"/>
</dbReference>
<evidence type="ECO:0000259" key="10">
    <source>
        <dbReference type="PROSITE" id="PS51705"/>
    </source>
</evidence>
<evidence type="ECO:0000313" key="12">
    <source>
        <dbReference type="Proteomes" id="UP000030403"/>
    </source>
</evidence>
<dbReference type="Pfam" id="PF16360">
    <property type="entry name" value="GTP-bdg_M"/>
    <property type="match status" value="1"/>
</dbReference>
<comment type="cofactor">
    <cofactor evidence="8">
        <name>Mg(2+)</name>
        <dbReference type="ChEBI" id="CHEBI:18420"/>
    </cofactor>
</comment>
<accession>A0A0A5FTS5</accession>
<organism evidence="11 12">
    <name type="scientific">Pontibacillus marinus BH030004 = DSM 16465</name>
    <dbReference type="NCBI Taxonomy" id="1385511"/>
    <lineage>
        <taxon>Bacteria</taxon>
        <taxon>Bacillati</taxon>
        <taxon>Bacillota</taxon>
        <taxon>Bacilli</taxon>
        <taxon>Bacillales</taxon>
        <taxon>Bacillaceae</taxon>
        <taxon>Pontibacillus</taxon>
    </lineage>
</organism>
<dbReference type="InterPro" id="IPR016496">
    <property type="entry name" value="GTPase_HflX"/>
</dbReference>
<dbReference type="Proteomes" id="UP000030403">
    <property type="component" value="Unassembled WGS sequence"/>
</dbReference>
<comment type="caution">
    <text evidence="11">The sequence shown here is derived from an EMBL/GenBank/DDBJ whole genome shotgun (WGS) entry which is preliminary data.</text>
</comment>
<dbReference type="GO" id="GO:0043022">
    <property type="term" value="F:ribosome binding"/>
    <property type="evidence" value="ECO:0007669"/>
    <property type="project" value="TreeGrafter"/>
</dbReference>
<feature type="binding site" evidence="8">
    <location>
        <position position="241"/>
    </location>
    <ligand>
        <name>Mg(2+)</name>
        <dbReference type="ChEBI" id="CHEBI:18420"/>
    </ligand>
</feature>
<sequence>KRALALLYVVGSHFHPTFGMIVALMERRGILMEQKEHVLLAACRLPFQDDERFQSSLEELRSLTETAHGEVDKIVIQNRNKVHQALYLGQGKLEEIKTYIEEHEIDLVIINDELSPSQTKNISDFLDIAVIDRTQLILDIFARRANTKEGKLQVELAQLQYLLPRLYGQGKNLSRLGGGIGTRGPGETKLETDRRHIQRRIDDIRKQIQQVATQREQYRKRRKENKAFQIAIVGYTNAGKSTLFNRITNSQSFEENQLFATLDPLTRQVQLPSGFQALISDTVGFIQDLPTTLIAAFRSTLEEVREADLVLHMVDASHPDHVHHEKTVHKLLKELEADHIPMLNVYNKKDLLNEDFMPVSLPAITISANDPIDIKRLFDKIEEVLMKEWEPYQTYVHASKGDMLHRLSKHSIMTERDFLEEDEVYFVKGWINPDHPLYHQLRKE</sequence>
<dbReference type="GO" id="GO:0046872">
    <property type="term" value="F:metal ion binding"/>
    <property type="evidence" value="ECO:0007669"/>
    <property type="project" value="UniProtKB-KW"/>
</dbReference>
<dbReference type="InterPro" id="IPR006073">
    <property type="entry name" value="GTP-bd"/>
</dbReference>
<dbReference type="CDD" id="cd01878">
    <property type="entry name" value="HflX"/>
    <property type="match status" value="1"/>
</dbReference>
<dbReference type="PANTHER" id="PTHR10229">
    <property type="entry name" value="GTP-BINDING PROTEIN HFLX"/>
    <property type="match status" value="1"/>
</dbReference>
<dbReference type="FunFam" id="3.40.50.11060:FF:000001">
    <property type="entry name" value="GTPase HflX"/>
    <property type="match status" value="1"/>
</dbReference>
<dbReference type="PRINTS" id="PR00326">
    <property type="entry name" value="GTP1OBG"/>
</dbReference>
<keyword evidence="6 7" id="KW-0342">GTP-binding</keyword>
<dbReference type="Gene3D" id="6.10.250.2860">
    <property type="match status" value="1"/>
</dbReference>
<proteinExistence type="inferred from homology"/>
<dbReference type="InterPro" id="IPR032305">
    <property type="entry name" value="GTP-bd_M"/>
</dbReference>
<comment type="subcellular location">
    <subcellularLocation>
        <location evidence="1">Cytoplasm</location>
    </subcellularLocation>
</comment>
<reference evidence="11 12" key="1">
    <citation type="submission" date="2013-08" db="EMBL/GenBank/DDBJ databases">
        <authorList>
            <person name="Huang J."/>
            <person name="Wang G."/>
        </authorList>
    </citation>
    <scope>NUCLEOTIDE SEQUENCE [LARGE SCALE GENOMIC DNA]</scope>
    <source>
        <strain evidence="11 12">BH030004</strain>
    </source>
</reference>
<feature type="binding site" evidence="7">
    <location>
        <begin position="347"/>
        <end position="350"/>
    </location>
    <ligand>
        <name>GTP</name>
        <dbReference type="ChEBI" id="CHEBI:37565"/>
    </ligand>
</feature>
<evidence type="ECO:0000256" key="5">
    <source>
        <dbReference type="ARBA" id="ARBA00022842"/>
    </source>
</evidence>
<dbReference type="InterPro" id="IPR025121">
    <property type="entry name" value="GTPase_HflX_N"/>
</dbReference>
<feature type="domain" description="Hflx-type G" evidence="10">
    <location>
        <begin position="228"/>
        <end position="389"/>
    </location>
</feature>
<dbReference type="HAMAP" id="MF_00900">
    <property type="entry name" value="GTPase_HflX"/>
    <property type="match status" value="1"/>
</dbReference>
<evidence type="ECO:0000256" key="7">
    <source>
        <dbReference type="PIRSR" id="PIRSR006809-1"/>
    </source>
</evidence>
<evidence type="ECO:0000256" key="8">
    <source>
        <dbReference type="PIRSR" id="PIRSR006809-2"/>
    </source>
</evidence>
<protein>
    <submittedName>
        <fullName evidence="11">GTPase</fullName>
    </submittedName>
</protein>
<keyword evidence="12" id="KW-1185">Reference proteome</keyword>
<dbReference type="PIRSF" id="PIRSF006809">
    <property type="entry name" value="GTP-binding_hflX_prd"/>
    <property type="match status" value="1"/>
</dbReference>
<dbReference type="eggNOG" id="COG2262">
    <property type="taxonomic scope" value="Bacteria"/>
</dbReference>
<dbReference type="GO" id="GO:0005525">
    <property type="term" value="F:GTP binding"/>
    <property type="evidence" value="ECO:0007669"/>
    <property type="project" value="UniProtKB-KW"/>
</dbReference>
<feature type="binding site" evidence="7">
    <location>
        <begin position="281"/>
        <end position="284"/>
    </location>
    <ligand>
        <name>GTP</name>
        <dbReference type="ChEBI" id="CHEBI:37565"/>
    </ligand>
</feature>
<feature type="binding site" evidence="8">
    <location>
        <position position="261"/>
    </location>
    <ligand>
        <name>Mg(2+)</name>
        <dbReference type="ChEBI" id="CHEBI:18420"/>
    </ligand>
</feature>
<name>A0A0A5FTS5_9BACI</name>
<keyword evidence="3 8" id="KW-0479">Metal-binding</keyword>
<dbReference type="InterPro" id="IPR030394">
    <property type="entry name" value="G_HFLX_dom"/>
</dbReference>
<dbReference type="Gene3D" id="3.40.50.11060">
    <property type="entry name" value="GTPase HflX, N-terminal domain"/>
    <property type="match status" value="1"/>
</dbReference>
<dbReference type="AlphaFoldDB" id="A0A0A5FTS5"/>
<dbReference type="Pfam" id="PF01926">
    <property type="entry name" value="MMR_HSR1"/>
    <property type="match status" value="1"/>
</dbReference>
<evidence type="ECO:0000256" key="1">
    <source>
        <dbReference type="ARBA" id="ARBA00004496"/>
    </source>
</evidence>
<dbReference type="GO" id="GO:0005737">
    <property type="term" value="C:cytoplasm"/>
    <property type="evidence" value="ECO:0007669"/>
    <property type="project" value="UniProtKB-SubCell"/>
</dbReference>
<evidence type="ECO:0000256" key="6">
    <source>
        <dbReference type="ARBA" id="ARBA00023134"/>
    </source>
</evidence>
<keyword evidence="4 7" id="KW-0547">Nucleotide-binding</keyword>
<feature type="binding site" evidence="7">
    <location>
        <begin position="234"/>
        <end position="241"/>
    </location>
    <ligand>
        <name>GTP</name>
        <dbReference type="ChEBI" id="CHEBI:37565"/>
    </ligand>
</feature>
<dbReference type="PANTHER" id="PTHR10229:SF0">
    <property type="entry name" value="GTP-BINDING PROTEIN 6-RELATED"/>
    <property type="match status" value="1"/>
</dbReference>
<dbReference type="InterPro" id="IPR005225">
    <property type="entry name" value="Small_GTP-bd"/>
</dbReference>
<dbReference type="PROSITE" id="PS51705">
    <property type="entry name" value="G_HFLX"/>
    <property type="match status" value="1"/>
</dbReference>
<dbReference type="NCBIfam" id="TIGR00231">
    <property type="entry name" value="small_GTP"/>
    <property type="match status" value="1"/>
</dbReference>
<gene>
    <name evidence="11" type="ORF">N783_04515</name>
</gene>
<dbReference type="SUPFAM" id="SSF52540">
    <property type="entry name" value="P-loop containing nucleoside triphosphate hydrolases"/>
    <property type="match status" value="1"/>
</dbReference>
<evidence type="ECO:0000256" key="9">
    <source>
        <dbReference type="SAM" id="Coils"/>
    </source>
</evidence>
<dbReference type="STRING" id="1385511.GCA_000425225_03775"/>
<keyword evidence="9" id="KW-0175">Coiled coil</keyword>
<dbReference type="InterPro" id="IPR042108">
    <property type="entry name" value="GTPase_HflX_N_sf"/>
</dbReference>
<dbReference type="Gene3D" id="3.40.50.300">
    <property type="entry name" value="P-loop containing nucleotide triphosphate hydrolases"/>
    <property type="match status" value="1"/>
</dbReference>
<dbReference type="Pfam" id="PF13167">
    <property type="entry name" value="GTP-bdg_N"/>
    <property type="match status" value="1"/>
</dbReference>
<feature type="coiled-coil region" evidence="9">
    <location>
        <begin position="194"/>
        <end position="221"/>
    </location>
</feature>
<keyword evidence="5 8" id="KW-0460">Magnesium</keyword>
<evidence type="ECO:0000256" key="3">
    <source>
        <dbReference type="ARBA" id="ARBA00022723"/>
    </source>
</evidence>
<evidence type="ECO:0000256" key="2">
    <source>
        <dbReference type="ARBA" id="ARBA00022490"/>
    </source>
</evidence>
<feature type="binding site" evidence="7">
    <location>
        <begin position="259"/>
        <end position="263"/>
    </location>
    <ligand>
        <name>GTP</name>
        <dbReference type="ChEBI" id="CHEBI:37565"/>
    </ligand>
</feature>
<feature type="non-terminal residue" evidence="11">
    <location>
        <position position="1"/>
    </location>
</feature>
<dbReference type="EMBL" id="AVPF01000121">
    <property type="protein sequence ID" value="KGX83314.1"/>
    <property type="molecule type" value="Genomic_DNA"/>
</dbReference>
<evidence type="ECO:0000313" key="11">
    <source>
        <dbReference type="EMBL" id="KGX83314.1"/>
    </source>
</evidence>
<evidence type="ECO:0000256" key="4">
    <source>
        <dbReference type="ARBA" id="ARBA00022741"/>
    </source>
</evidence>
<dbReference type="NCBIfam" id="TIGR03156">
    <property type="entry name" value="GTP_HflX"/>
    <property type="match status" value="1"/>
</dbReference>
<keyword evidence="2" id="KW-0963">Cytoplasm</keyword>